<dbReference type="PANTHER" id="PTHR30580:SF1">
    <property type="entry name" value="COMF OPERON PROTEIN 1"/>
    <property type="match status" value="1"/>
</dbReference>
<gene>
    <name evidence="5" type="ORF">SAMN05216352_10241</name>
</gene>
<dbReference type="SMART" id="SM00487">
    <property type="entry name" value="DEXDc"/>
    <property type="match status" value="1"/>
</dbReference>
<proteinExistence type="predicted"/>
<dbReference type="GO" id="GO:0003677">
    <property type="term" value="F:DNA binding"/>
    <property type="evidence" value="ECO:0007669"/>
    <property type="project" value="UniProtKB-KW"/>
</dbReference>
<name>A0A1G8E1Y3_9BACI</name>
<dbReference type="InterPro" id="IPR014001">
    <property type="entry name" value="Helicase_ATP-bd"/>
</dbReference>
<keyword evidence="1" id="KW-0547">Nucleotide-binding</keyword>
<accession>A0A1G8E1Y3</accession>
<dbReference type="STRING" id="930129.SAMN05216352_10241"/>
<evidence type="ECO:0000256" key="1">
    <source>
        <dbReference type="ARBA" id="ARBA00022741"/>
    </source>
</evidence>
<reference evidence="5 6" key="1">
    <citation type="submission" date="2016-10" db="EMBL/GenBank/DDBJ databases">
        <authorList>
            <person name="de Groot N.N."/>
        </authorList>
    </citation>
    <scope>NUCLEOTIDE SEQUENCE [LARGE SCALE GENOMIC DNA]</scope>
    <source>
        <strain evidence="6">P4B,CCM 7963,CECT 7998,DSM 25260,IBRC-M 10614,KCTC 13821</strain>
    </source>
</reference>
<dbReference type="GO" id="GO:0043138">
    <property type="term" value="F:3'-5' DNA helicase activity"/>
    <property type="evidence" value="ECO:0007669"/>
    <property type="project" value="TreeGrafter"/>
</dbReference>
<dbReference type="GO" id="GO:0005524">
    <property type="term" value="F:ATP binding"/>
    <property type="evidence" value="ECO:0007669"/>
    <property type="project" value="UniProtKB-KW"/>
</dbReference>
<feature type="domain" description="Helicase ATP-binding" evidence="4">
    <location>
        <begin position="177"/>
        <end position="313"/>
    </location>
</feature>
<dbReference type="GO" id="GO:0006270">
    <property type="term" value="P:DNA replication initiation"/>
    <property type="evidence" value="ECO:0007669"/>
    <property type="project" value="TreeGrafter"/>
</dbReference>
<keyword evidence="2" id="KW-0067">ATP-binding</keyword>
<keyword evidence="3" id="KW-0238">DNA-binding</keyword>
<dbReference type="EMBL" id="FNDU01000002">
    <property type="protein sequence ID" value="SDH63936.1"/>
    <property type="molecule type" value="Genomic_DNA"/>
</dbReference>
<dbReference type="GO" id="GO:0016787">
    <property type="term" value="F:hydrolase activity"/>
    <property type="evidence" value="ECO:0007669"/>
    <property type="project" value="InterPro"/>
</dbReference>
<keyword evidence="6" id="KW-1185">Reference proteome</keyword>
<dbReference type="GO" id="GO:0006302">
    <property type="term" value="P:double-strand break repair"/>
    <property type="evidence" value="ECO:0007669"/>
    <property type="project" value="TreeGrafter"/>
</dbReference>
<dbReference type="PROSITE" id="PS51192">
    <property type="entry name" value="HELICASE_ATP_BIND_1"/>
    <property type="match status" value="1"/>
</dbReference>
<dbReference type="Pfam" id="PF04851">
    <property type="entry name" value="ResIII"/>
    <property type="match status" value="1"/>
</dbReference>
<dbReference type="RefSeq" id="WP_091580878.1">
    <property type="nucleotide sequence ID" value="NZ_FNDU01000002.1"/>
</dbReference>
<sequence>MRYCHVLLPDKTEPVCLPEICVEEKDVIQHGPDVIISLPDLPHPPQPALESENTPSLQSILYGKELLLEEIQCTWEELNPFLRAGLVTVRAGLHPTKNGYKCRRCHNSDPARFGVFFCARCQKDCAYCRHCIMMGRISTCSALFRWNGPPSSFSPHISLHWDGIFSKGQKRATETIIQTIKEKDELLVWAVCGAGKTEILFPGIETALQSGQRVLLATPRTDVVLELLPRFRHVFPEAIIAGLYGKSEEKQILAQLVIATTHQTMRFADAFDTVIIDEVDAFPYTAETSLVQAVQKGKRKMPPRFISPRRQPIRCKSVYKNTPFP</sequence>
<evidence type="ECO:0000256" key="3">
    <source>
        <dbReference type="ARBA" id="ARBA00023125"/>
    </source>
</evidence>
<dbReference type="Proteomes" id="UP000199017">
    <property type="component" value="Unassembled WGS sequence"/>
</dbReference>
<organism evidence="5 6">
    <name type="scientific">Alteribacillus bidgolensis</name>
    <dbReference type="NCBI Taxonomy" id="930129"/>
    <lineage>
        <taxon>Bacteria</taxon>
        <taxon>Bacillati</taxon>
        <taxon>Bacillota</taxon>
        <taxon>Bacilli</taxon>
        <taxon>Bacillales</taxon>
        <taxon>Bacillaceae</taxon>
        <taxon>Alteribacillus</taxon>
    </lineage>
</organism>
<dbReference type="AlphaFoldDB" id="A0A1G8E1Y3"/>
<dbReference type="SUPFAM" id="SSF52540">
    <property type="entry name" value="P-loop containing nucleoside triphosphate hydrolases"/>
    <property type="match status" value="1"/>
</dbReference>
<dbReference type="InterPro" id="IPR006935">
    <property type="entry name" value="Helicase/UvrB_N"/>
</dbReference>
<protein>
    <submittedName>
        <fullName evidence="5">Competence protein ComFA</fullName>
    </submittedName>
</protein>
<dbReference type="GO" id="GO:0006310">
    <property type="term" value="P:DNA recombination"/>
    <property type="evidence" value="ECO:0007669"/>
    <property type="project" value="TreeGrafter"/>
</dbReference>
<dbReference type="InterPro" id="IPR027417">
    <property type="entry name" value="P-loop_NTPase"/>
</dbReference>
<evidence type="ECO:0000313" key="5">
    <source>
        <dbReference type="EMBL" id="SDH63936.1"/>
    </source>
</evidence>
<evidence type="ECO:0000259" key="4">
    <source>
        <dbReference type="PROSITE" id="PS51192"/>
    </source>
</evidence>
<evidence type="ECO:0000313" key="6">
    <source>
        <dbReference type="Proteomes" id="UP000199017"/>
    </source>
</evidence>
<evidence type="ECO:0000256" key="2">
    <source>
        <dbReference type="ARBA" id="ARBA00022840"/>
    </source>
</evidence>
<dbReference type="PANTHER" id="PTHR30580">
    <property type="entry name" value="PRIMOSOMAL PROTEIN N"/>
    <property type="match status" value="1"/>
</dbReference>
<dbReference type="OrthoDB" id="2077914at2"/>
<dbReference type="Gene3D" id="3.40.50.300">
    <property type="entry name" value="P-loop containing nucleotide triphosphate hydrolases"/>
    <property type="match status" value="1"/>
</dbReference>